<protein>
    <submittedName>
        <fullName evidence="1">Uncharacterized protein</fullName>
    </submittedName>
</protein>
<name>A0A5B7FXT4_PORTR</name>
<gene>
    <name evidence="1" type="ORF">E2C01_043838</name>
</gene>
<organism evidence="1 2">
    <name type="scientific">Portunus trituberculatus</name>
    <name type="common">Swimming crab</name>
    <name type="synonym">Neptunus trituberculatus</name>
    <dbReference type="NCBI Taxonomy" id="210409"/>
    <lineage>
        <taxon>Eukaryota</taxon>
        <taxon>Metazoa</taxon>
        <taxon>Ecdysozoa</taxon>
        <taxon>Arthropoda</taxon>
        <taxon>Crustacea</taxon>
        <taxon>Multicrustacea</taxon>
        <taxon>Malacostraca</taxon>
        <taxon>Eumalacostraca</taxon>
        <taxon>Eucarida</taxon>
        <taxon>Decapoda</taxon>
        <taxon>Pleocyemata</taxon>
        <taxon>Brachyura</taxon>
        <taxon>Eubrachyura</taxon>
        <taxon>Portunoidea</taxon>
        <taxon>Portunidae</taxon>
        <taxon>Portuninae</taxon>
        <taxon>Portunus</taxon>
    </lineage>
</organism>
<evidence type="ECO:0000313" key="1">
    <source>
        <dbReference type="EMBL" id="MPC50019.1"/>
    </source>
</evidence>
<accession>A0A5B7FXT4</accession>
<dbReference type="AlphaFoldDB" id="A0A5B7FXT4"/>
<proteinExistence type="predicted"/>
<sequence length="75" mass="8569">MVPAQCCWCPEARQMKRCGVVMCGEDGDSYEGEMVVLHSLDTSPAGRVPRLVRDRKMKQRMDRLPRFASPRLVCK</sequence>
<comment type="caution">
    <text evidence="1">The sequence shown here is derived from an EMBL/GenBank/DDBJ whole genome shotgun (WGS) entry which is preliminary data.</text>
</comment>
<dbReference type="EMBL" id="VSRR010009234">
    <property type="protein sequence ID" value="MPC50019.1"/>
    <property type="molecule type" value="Genomic_DNA"/>
</dbReference>
<dbReference type="Proteomes" id="UP000324222">
    <property type="component" value="Unassembled WGS sequence"/>
</dbReference>
<evidence type="ECO:0000313" key="2">
    <source>
        <dbReference type="Proteomes" id="UP000324222"/>
    </source>
</evidence>
<reference evidence="1 2" key="1">
    <citation type="submission" date="2019-05" db="EMBL/GenBank/DDBJ databases">
        <title>Another draft genome of Portunus trituberculatus and its Hox gene families provides insights of decapod evolution.</title>
        <authorList>
            <person name="Jeong J.-H."/>
            <person name="Song I."/>
            <person name="Kim S."/>
            <person name="Choi T."/>
            <person name="Kim D."/>
            <person name="Ryu S."/>
            <person name="Kim W."/>
        </authorList>
    </citation>
    <scope>NUCLEOTIDE SEQUENCE [LARGE SCALE GENOMIC DNA]</scope>
    <source>
        <tissue evidence="1">Muscle</tissue>
    </source>
</reference>
<keyword evidence="2" id="KW-1185">Reference proteome</keyword>